<dbReference type="InterPro" id="IPR050415">
    <property type="entry name" value="MRET"/>
</dbReference>
<dbReference type="GO" id="GO:0051536">
    <property type="term" value="F:iron-sulfur cluster binding"/>
    <property type="evidence" value="ECO:0007669"/>
    <property type="project" value="InterPro"/>
</dbReference>
<dbReference type="InterPro" id="IPR017927">
    <property type="entry name" value="FAD-bd_FR_type"/>
</dbReference>
<comment type="cofactor">
    <cofactor evidence="1">
        <name>[2Fe-2S] cluster</name>
        <dbReference type="ChEBI" id="CHEBI:190135"/>
    </cofactor>
</comment>
<accession>A0A1A6C2V3</accession>
<dbReference type="PANTHER" id="PTHR47354:SF5">
    <property type="entry name" value="PROTEIN RFBI"/>
    <property type="match status" value="1"/>
</dbReference>
<dbReference type="SUPFAM" id="SSF52343">
    <property type="entry name" value="Ferredoxin reductase-like, C-terminal NADP-linked domain"/>
    <property type="match status" value="1"/>
</dbReference>
<dbReference type="AlphaFoldDB" id="A0A1A6C2V3"/>
<dbReference type="PROSITE" id="PS51085">
    <property type="entry name" value="2FE2S_FER_2"/>
    <property type="match status" value="1"/>
</dbReference>
<dbReference type="Pfam" id="PF00111">
    <property type="entry name" value="Fer2"/>
    <property type="match status" value="1"/>
</dbReference>
<evidence type="ECO:0000313" key="4">
    <source>
        <dbReference type="EMBL" id="OBS08884.1"/>
    </source>
</evidence>
<evidence type="ECO:0000259" key="2">
    <source>
        <dbReference type="PROSITE" id="PS51085"/>
    </source>
</evidence>
<feature type="domain" description="FAD-binding FR-type" evidence="3">
    <location>
        <begin position="90"/>
        <end position="188"/>
    </location>
</feature>
<feature type="domain" description="2Fe-2S ferredoxin-type" evidence="2">
    <location>
        <begin position="2"/>
        <end position="88"/>
    </location>
</feature>
<dbReference type="PROSITE" id="PS51384">
    <property type="entry name" value="FAD_FR"/>
    <property type="match status" value="1"/>
</dbReference>
<dbReference type="Pfam" id="PF00175">
    <property type="entry name" value="NAD_binding_1"/>
    <property type="match status" value="1"/>
</dbReference>
<keyword evidence="5" id="KW-1185">Reference proteome</keyword>
<evidence type="ECO:0000256" key="1">
    <source>
        <dbReference type="ARBA" id="ARBA00034078"/>
    </source>
</evidence>
<evidence type="ECO:0008006" key="6">
    <source>
        <dbReference type="Google" id="ProtNLM"/>
    </source>
</evidence>
<dbReference type="CDD" id="cd00207">
    <property type="entry name" value="fer2"/>
    <property type="match status" value="1"/>
</dbReference>
<comment type="caution">
    <text evidence="4">The sequence shown here is derived from an EMBL/GenBank/DDBJ whole genome shotgun (WGS) entry which is preliminary data.</text>
</comment>
<dbReference type="InterPro" id="IPR008333">
    <property type="entry name" value="Cbr1-like_FAD-bd_dom"/>
</dbReference>
<dbReference type="InterPro" id="IPR036010">
    <property type="entry name" value="2Fe-2S_ferredoxin-like_sf"/>
</dbReference>
<reference evidence="4 5" key="1">
    <citation type="journal article" date="2014" name="Genome Announc.">
        <title>Draft Genome Sequence of the Iron-Oxidizing, Acidophilic, and Halotolerant 'Thiobacillus prosperus' Type Strain DSM 5130.</title>
        <authorList>
            <person name="Ossandon F.J."/>
            <person name="Cardenas J.P."/>
            <person name="Corbett M."/>
            <person name="Quatrini R."/>
            <person name="Holmes D.S."/>
            <person name="Watkin E."/>
        </authorList>
    </citation>
    <scope>NUCLEOTIDE SEQUENCE [LARGE SCALE GENOMIC DNA]</scope>
    <source>
        <strain evidence="4 5">DSM 5130</strain>
    </source>
</reference>
<dbReference type="InterPro" id="IPR012675">
    <property type="entry name" value="Beta-grasp_dom_sf"/>
</dbReference>
<dbReference type="SUPFAM" id="SSF63380">
    <property type="entry name" value="Riboflavin synthase domain-like"/>
    <property type="match status" value="1"/>
</dbReference>
<evidence type="ECO:0000313" key="5">
    <source>
        <dbReference type="Proteomes" id="UP000029273"/>
    </source>
</evidence>
<evidence type="ECO:0000259" key="3">
    <source>
        <dbReference type="PROSITE" id="PS51384"/>
    </source>
</evidence>
<name>A0A1A6C2V3_9GAMM</name>
<dbReference type="OrthoDB" id="9806195at2"/>
<dbReference type="Gene3D" id="3.40.50.80">
    <property type="entry name" value="Nucleotide-binding domain of ferredoxin-NADP reductase (FNR) module"/>
    <property type="match status" value="1"/>
</dbReference>
<dbReference type="CDD" id="cd06194">
    <property type="entry name" value="FNR_N-term_Iron_sulfur_binding"/>
    <property type="match status" value="1"/>
</dbReference>
<protein>
    <recommendedName>
        <fullName evidence="6">Oxygenase</fullName>
    </recommendedName>
</protein>
<dbReference type="Gene3D" id="3.10.20.30">
    <property type="match status" value="1"/>
</dbReference>
<proteinExistence type="predicted"/>
<sequence length="334" mass="35535">MTEIRYAGRSYAALSGESVLETLERAGVEVPNACRSGVCQSCLMRARAGDVPPAAQAGLKDTLRSQGYFLACCARPESDMEVALADDDALGETAVRLDGIEMLSPSVMRVTLRPEAAFEYRRGQFVNLVREDGLRRSYSLAGCANAGDLLELHVRHIPDGAMSGWLMAGGGASGRLRVQGPHGNCFYVPGQRDQPMLLIGTGTGLAPLYGIVCDALAAGHTGPIHLYHGARTIDGLYLVERMRAMAEQYTNLHYTPCVLEESGMPAASAVGEVEVGGVDAVALGRHGDLKGWRSYFCGDPTLVTRMRKRAYLAGASLADIYADAFLPAAVPAPA</sequence>
<dbReference type="PANTHER" id="PTHR47354">
    <property type="entry name" value="NADH OXIDOREDUCTASE HCR"/>
    <property type="match status" value="1"/>
</dbReference>
<dbReference type="InterPro" id="IPR001433">
    <property type="entry name" value="OxRdtase_FAD/NAD-bd"/>
</dbReference>
<dbReference type="RefSeq" id="WP_038091434.1">
    <property type="nucleotide sequence ID" value="NZ_JQSG02000006.1"/>
</dbReference>
<dbReference type="SUPFAM" id="SSF54292">
    <property type="entry name" value="2Fe-2S ferredoxin-like"/>
    <property type="match status" value="1"/>
</dbReference>
<dbReference type="EMBL" id="JQSG02000006">
    <property type="protein sequence ID" value="OBS08884.1"/>
    <property type="molecule type" value="Genomic_DNA"/>
</dbReference>
<dbReference type="Pfam" id="PF00970">
    <property type="entry name" value="FAD_binding_6"/>
    <property type="match status" value="1"/>
</dbReference>
<dbReference type="InterPro" id="IPR001709">
    <property type="entry name" value="Flavoprot_Pyr_Nucl_cyt_Rdtase"/>
</dbReference>
<dbReference type="InterPro" id="IPR001041">
    <property type="entry name" value="2Fe-2S_ferredoxin-type"/>
</dbReference>
<dbReference type="GO" id="GO:0016491">
    <property type="term" value="F:oxidoreductase activity"/>
    <property type="evidence" value="ECO:0007669"/>
    <property type="project" value="InterPro"/>
</dbReference>
<gene>
    <name evidence="4" type="ORF">Thpro_023134</name>
</gene>
<organism evidence="4 5">
    <name type="scientific">Acidihalobacter prosperus</name>
    <dbReference type="NCBI Taxonomy" id="160660"/>
    <lineage>
        <taxon>Bacteria</taxon>
        <taxon>Pseudomonadati</taxon>
        <taxon>Pseudomonadota</taxon>
        <taxon>Gammaproteobacteria</taxon>
        <taxon>Chromatiales</taxon>
        <taxon>Ectothiorhodospiraceae</taxon>
        <taxon>Acidihalobacter</taxon>
    </lineage>
</organism>
<dbReference type="PRINTS" id="PR00371">
    <property type="entry name" value="FPNCR"/>
</dbReference>
<dbReference type="InterPro" id="IPR039261">
    <property type="entry name" value="FNR_nucleotide-bd"/>
</dbReference>
<dbReference type="Proteomes" id="UP000029273">
    <property type="component" value="Unassembled WGS sequence"/>
</dbReference>
<dbReference type="PRINTS" id="PR00410">
    <property type="entry name" value="PHEHYDRXLASE"/>
</dbReference>
<dbReference type="Gene3D" id="2.40.30.10">
    <property type="entry name" value="Translation factors"/>
    <property type="match status" value="1"/>
</dbReference>
<dbReference type="InterPro" id="IPR017938">
    <property type="entry name" value="Riboflavin_synthase-like_b-brl"/>
</dbReference>